<sequence length="70" mass="8010">MGYEGDVLYHGKSIHQLGDDYRKMIGYMPQQQSLIPNLTVESFLIYMSTMKGIKRNVISENVNTIMNALI</sequence>
<dbReference type="EMBL" id="CP013214">
    <property type="protein sequence ID" value="AMC94700.1"/>
    <property type="molecule type" value="Genomic_DNA"/>
</dbReference>
<protein>
    <recommendedName>
        <fullName evidence="3">ABC transporter domain-containing protein</fullName>
    </recommendedName>
</protein>
<dbReference type="SUPFAM" id="SSF52540">
    <property type="entry name" value="P-loop containing nucleoside triphosphate hydrolases"/>
    <property type="match status" value="1"/>
</dbReference>
<reference evidence="1 2" key="1">
    <citation type="submission" date="2015-10" db="EMBL/GenBank/DDBJ databases">
        <title>Erysipelothrix larvae sp. LV19 isolated from the larval gut of the rhinoceros beetle, Trypoxylus dichotomus.</title>
        <authorList>
            <person name="Lim S."/>
            <person name="Kim B.-C."/>
        </authorList>
    </citation>
    <scope>NUCLEOTIDE SEQUENCE [LARGE SCALE GENOMIC DNA]</scope>
    <source>
        <strain evidence="1 2">LV19</strain>
        <plasmid evidence="2">Plasmid</plasmid>
    </source>
</reference>
<geneLocation type="plasmid" evidence="1">
    <name>unnamed</name>
</geneLocation>
<evidence type="ECO:0000313" key="1">
    <source>
        <dbReference type="EMBL" id="AMC94700.1"/>
    </source>
</evidence>
<dbReference type="Gene3D" id="3.40.50.300">
    <property type="entry name" value="P-loop containing nucleotide triphosphate hydrolases"/>
    <property type="match status" value="1"/>
</dbReference>
<organism evidence="1 2">
    <name type="scientific">Erysipelothrix larvae</name>
    <dbReference type="NCBI Taxonomy" id="1514105"/>
    <lineage>
        <taxon>Bacteria</taxon>
        <taxon>Bacillati</taxon>
        <taxon>Bacillota</taxon>
        <taxon>Erysipelotrichia</taxon>
        <taxon>Erysipelotrichales</taxon>
        <taxon>Erysipelotrichaceae</taxon>
        <taxon>Erysipelothrix</taxon>
    </lineage>
</organism>
<keyword evidence="1" id="KW-0614">Plasmid</keyword>
<dbReference type="InterPro" id="IPR027417">
    <property type="entry name" value="P-loop_NTPase"/>
</dbReference>
<gene>
    <name evidence="1" type="ORF">AOC36_11730</name>
</gene>
<dbReference type="AlphaFoldDB" id="A0A0X8H287"/>
<dbReference type="Proteomes" id="UP000063781">
    <property type="component" value="Plasmid unnamed"/>
</dbReference>
<evidence type="ECO:0000313" key="2">
    <source>
        <dbReference type="Proteomes" id="UP000063781"/>
    </source>
</evidence>
<dbReference type="KEGG" id="erl:AOC36_11730"/>
<evidence type="ECO:0008006" key="3">
    <source>
        <dbReference type="Google" id="ProtNLM"/>
    </source>
</evidence>
<name>A0A0X8H287_9FIRM</name>
<accession>A0A0X8H287</accession>
<keyword evidence="2" id="KW-1185">Reference proteome</keyword>
<proteinExistence type="predicted"/>